<dbReference type="AlphaFoldDB" id="A0A1E1J030"/>
<dbReference type="PANTHER" id="PTHR43585:SF2">
    <property type="entry name" value="ATP-GRASP ENZYME FSQD"/>
    <property type="match status" value="1"/>
</dbReference>
<keyword evidence="5" id="KW-0175">Coiled coil</keyword>
<accession>A0A1E1J030</accession>
<dbReference type="InterPro" id="IPR052032">
    <property type="entry name" value="ATP-dep_AA_Ligase"/>
</dbReference>
<evidence type="ECO:0000256" key="5">
    <source>
        <dbReference type="SAM" id="Coils"/>
    </source>
</evidence>
<feature type="compositionally biased region" description="Low complexity" evidence="6">
    <location>
        <begin position="69"/>
        <end position="82"/>
    </location>
</feature>
<dbReference type="SUPFAM" id="SSF56059">
    <property type="entry name" value="Glutathione synthetase ATP-binding domain-like"/>
    <property type="match status" value="1"/>
</dbReference>
<keyword evidence="1" id="KW-0436">Ligase</keyword>
<keyword evidence="2 4" id="KW-0547">Nucleotide-binding</keyword>
<name>A0A1E1J030_LEIGU</name>
<sequence length="872" mass="95961">MGNSHAKVRFTTTTTLVTATSQERSDCMLPPKTPLSNTTSLSESLRPLPGPRRPPRLSARQTGTPSVPPSQHSSQQPPGSASTSLMLFEKQQLAQALQLRYHCSEACATSTVNSYYPDEEKCRATISGKMTAPFVLIVGMVPKQHEYIESLSRDLATAFQNFPYLNGTAKPQDEEQQDGYINAVASGKSGKNGTTSPLAPIDWAEVRARLFSHEKAPLWYMYTELVFSGDTHDLRIYENAYQNLIVKEGFSHVLGCYASGDGMVPALDYVNARLCGEPVQSLARRMNFGEDIVEALESVEAEVPTCVYTRVNVFGNNPATSCSSRQDKGHAQQVLKEAGLPYIRYCVTTRVDEAVAKVKDGTLLLPVVVKPNSGAGSEFVALCYTVEDIRVAFSMVEGVRTSQGTDAAQLVVEEYIEGPEYVVNTVSYQGVHVVTDVWESWKYPEPVVTTGLTRSAEEALRAAGIERQKQHKTSILYDRQTLIPNLADLPASHSARRIVEYTLKCLDALGLENGCGHSELRLDTRKMTREWRQQDRQRLRRKSPLGAANDESPSEGQPLLIELNSRMQGDIPRSNEVIGYDQYSLLVYISEAVNVFGAATAVSTAWPFRVDSSSRPPRVGEIPWPPVPRLYRARHSAGSPMTTTVLFLATKEECILNGVALQSLTELRTFQRFTRTIFKPNQPGFVTPLRRTIDLFSSPTSCVMQGSTADVEADCATIRSMESATLSSSTRAALFKLASSIHETERLRESIRTLDERLGAVTVAYRDAAALAGLSAGRTTEDGKVNDKYKSKGNGDHSCQSELVALQCRLSALQSELTCAKNNVSVYERRVQHQRTDFANALASQQPAPLYISYQDFSIMKATGVGNKLAVT</sequence>
<gene>
    <name evidence="8" type="primary">LgM4147LRVhigh.28.01530.01040</name>
    <name evidence="8" type="ORF">BN36_2844420</name>
</gene>
<feature type="region of interest" description="Disordered" evidence="6">
    <location>
        <begin position="17"/>
        <end position="82"/>
    </location>
</feature>
<evidence type="ECO:0000256" key="3">
    <source>
        <dbReference type="ARBA" id="ARBA00022840"/>
    </source>
</evidence>
<dbReference type="GO" id="GO:0005524">
    <property type="term" value="F:ATP binding"/>
    <property type="evidence" value="ECO:0007669"/>
    <property type="project" value="UniProtKB-UniRule"/>
</dbReference>
<evidence type="ECO:0000313" key="8">
    <source>
        <dbReference type="EMBL" id="CCM16940.1"/>
    </source>
</evidence>
<evidence type="ECO:0000256" key="2">
    <source>
        <dbReference type="ARBA" id="ARBA00022741"/>
    </source>
</evidence>
<dbReference type="GO" id="GO:0046872">
    <property type="term" value="F:metal ion binding"/>
    <property type="evidence" value="ECO:0007669"/>
    <property type="project" value="InterPro"/>
</dbReference>
<reference evidence="8" key="1">
    <citation type="submission" date="2012-08" db="EMBL/GenBank/DDBJ databases">
        <title>Comparative genomics of metastatic and non-metastatic Leishmania guyanensis provides insights into polygenic factors involved in Leishmania RNA virus infection.</title>
        <authorList>
            <person name="Smith D."/>
            <person name="Hertz-Fowler C."/>
            <person name="Martin R."/>
            <person name="Dickens N."/>
            <person name="Fasel N."/>
            <person name="Falquet L."/>
            <person name="Beverley S."/>
            <person name="Zangger H."/>
            <person name="Calderon-Copete S."/>
            <person name="Mottram J."/>
            <person name="Xenarios I."/>
        </authorList>
    </citation>
    <scope>NUCLEOTIDE SEQUENCE</scope>
    <source>
        <strain evidence="8">MHOM/BR/75/M4147/SSU:IR2SAT-LUC</strain>
    </source>
</reference>
<feature type="compositionally biased region" description="Basic and acidic residues" evidence="6">
    <location>
        <begin position="528"/>
        <end position="537"/>
    </location>
</feature>
<protein>
    <recommendedName>
        <fullName evidence="7">ATP-grasp domain-containing protein</fullName>
    </recommendedName>
</protein>
<proteinExistence type="predicted"/>
<dbReference type="PANTHER" id="PTHR43585">
    <property type="entry name" value="FUMIPYRROLE BIOSYNTHESIS PROTEIN C"/>
    <property type="match status" value="1"/>
</dbReference>
<feature type="domain" description="ATP-grasp" evidence="7">
    <location>
        <begin position="332"/>
        <end position="591"/>
    </location>
</feature>
<dbReference type="InterPro" id="IPR011761">
    <property type="entry name" value="ATP-grasp"/>
</dbReference>
<evidence type="ECO:0000259" key="7">
    <source>
        <dbReference type="PROSITE" id="PS50975"/>
    </source>
</evidence>
<dbReference type="PROSITE" id="PS50975">
    <property type="entry name" value="ATP_GRASP"/>
    <property type="match status" value="1"/>
</dbReference>
<evidence type="ECO:0000256" key="6">
    <source>
        <dbReference type="SAM" id="MobiDB-lite"/>
    </source>
</evidence>
<evidence type="ECO:0000256" key="4">
    <source>
        <dbReference type="PROSITE-ProRule" id="PRU00409"/>
    </source>
</evidence>
<evidence type="ECO:0000256" key="1">
    <source>
        <dbReference type="ARBA" id="ARBA00022598"/>
    </source>
</evidence>
<dbReference type="Gene3D" id="3.30.470.20">
    <property type="entry name" value="ATP-grasp fold, B domain"/>
    <property type="match status" value="1"/>
</dbReference>
<keyword evidence="3 4" id="KW-0067">ATP-binding</keyword>
<dbReference type="GO" id="GO:0016874">
    <property type="term" value="F:ligase activity"/>
    <property type="evidence" value="ECO:0007669"/>
    <property type="project" value="UniProtKB-KW"/>
</dbReference>
<feature type="region of interest" description="Disordered" evidence="6">
    <location>
        <begin position="528"/>
        <end position="556"/>
    </location>
</feature>
<organism evidence="8">
    <name type="scientific">Leishmania guyanensis</name>
    <dbReference type="NCBI Taxonomy" id="5670"/>
    <lineage>
        <taxon>Eukaryota</taxon>
        <taxon>Discoba</taxon>
        <taxon>Euglenozoa</taxon>
        <taxon>Kinetoplastea</taxon>
        <taxon>Metakinetoplastina</taxon>
        <taxon>Trypanosomatida</taxon>
        <taxon>Trypanosomatidae</taxon>
        <taxon>Leishmaniinae</taxon>
        <taxon>Leishmania</taxon>
        <taxon>Leishmania guyanensis species complex</taxon>
    </lineage>
</organism>
<dbReference type="Pfam" id="PF13535">
    <property type="entry name" value="ATP-grasp_4"/>
    <property type="match status" value="1"/>
</dbReference>
<dbReference type="EMBL" id="CALQ01001181">
    <property type="protein sequence ID" value="CCM16940.1"/>
    <property type="molecule type" value="Genomic_DNA"/>
</dbReference>
<feature type="coiled-coil region" evidence="5">
    <location>
        <begin position="803"/>
        <end position="830"/>
    </location>
</feature>